<dbReference type="EMBL" id="CM035419">
    <property type="protein sequence ID" value="KAH7415413.1"/>
    <property type="molecule type" value="Genomic_DNA"/>
</dbReference>
<dbReference type="NCBIfam" id="TIGR00002">
    <property type="entry name" value="S16"/>
    <property type="match status" value="1"/>
</dbReference>
<accession>A0A8T2TCG5</accession>
<dbReference type="SUPFAM" id="SSF54565">
    <property type="entry name" value="Ribosomal protein S16"/>
    <property type="match status" value="1"/>
</dbReference>
<comment type="similarity">
    <text evidence="1">Belongs to the bacterial ribosomal protein bS16 family.</text>
</comment>
<evidence type="ECO:0000256" key="1">
    <source>
        <dbReference type="ARBA" id="ARBA00006668"/>
    </source>
</evidence>
<proteinExistence type="inferred from homology"/>
<evidence type="ECO:0000313" key="5">
    <source>
        <dbReference type="EMBL" id="KAH7415413.1"/>
    </source>
</evidence>
<dbReference type="InterPro" id="IPR023803">
    <property type="entry name" value="Ribosomal_bS16_dom_sf"/>
</dbReference>
<reference evidence="5" key="1">
    <citation type="submission" date="2021-08" db="EMBL/GenBank/DDBJ databases">
        <title>WGS assembly of Ceratopteris richardii.</title>
        <authorList>
            <person name="Marchant D.B."/>
            <person name="Chen G."/>
            <person name="Jenkins J."/>
            <person name="Shu S."/>
            <person name="Leebens-Mack J."/>
            <person name="Grimwood J."/>
            <person name="Schmutz J."/>
            <person name="Soltis P."/>
            <person name="Soltis D."/>
            <person name="Chen Z.-H."/>
        </authorList>
    </citation>
    <scope>NUCLEOTIDE SEQUENCE</scope>
    <source>
        <strain evidence="5">Whitten #5841</strain>
        <tissue evidence="5">Leaf</tissue>
    </source>
</reference>
<keyword evidence="6" id="KW-1185">Reference proteome</keyword>
<dbReference type="AlphaFoldDB" id="A0A8T2TCG5"/>
<dbReference type="PROSITE" id="PS00732">
    <property type="entry name" value="RIBOSOMAL_S16"/>
    <property type="match status" value="1"/>
</dbReference>
<dbReference type="PANTHER" id="PTHR12919">
    <property type="entry name" value="30S RIBOSOMAL PROTEIN S16"/>
    <property type="match status" value="1"/>
</dbReference>
<protein>
    <recommendedName>
        <fullName evidence="4">30S ribosomal protein S16, chloroplastic</fullName>
    </recommendedName>
</protein>
<name>A0A8T2TCG5_CERRI</name>
<dbReference type="GO" id="GO:0032543">
    <property type="term" value="P:mitochondrial translation"/>
    <property type="evidence" value="ECO:0007669"/>
    <property type="project" value="TreeGrafter"/>
</dbReference>
<dbReference type="InterPro" id="IPR020592">
    <property type="entry name" value="Ribosomal_bS16_CS"/>
</dbReference>
<organism evidence="5 6">
    <name type="scientific">Ceratopteris richardii</name>
    <name type="common">Triangle waterfern</name>
    <dbReference type="NCBI Taxonomy" id="49495"/>
    <lineage>
        <taxon>Eukaryota</taxon>
        <taxon>Viridiplantae</taxon>
        <taxon>Streptophyta</taxon>
        <taxon>Embryophyta</taxon>
        <taxon>Tracheophyta</taxon>
        <taxon>Polypodiopsida</taxon>
        <taxon>Polypodiidae</taxon>
        <taxon>Polypodiales</taxon>
        <taxon>Pteridineae</taxon>
        <taxon>Pteridaceae</taxon>
        <taxon>Parkerioideae</taxon>
        <taxon>Ceratopteris</taxon>
    </lineage>
</organism>
<dbReference type="GO" id="GO:0003735">
    <property type="term" value="F:structural constituent of ribosome"/>
    <property type="evidence" value="ECO:0007669"/>
    <property type="project" value="InterPro"/>
</dbReference>
<gene>
    <name evidence="5" type="ORF">KP509_14G042300</name>
</gene>
<evidence type="ECO:0000313" key="6">
    <source>
        <dbReference type="Proteomes" id="UP000825935"/>
    </source>
</evidence>
<dbReference type="GO" id="GO:0015935">
    <property type="term" value="C:small ribosomal subunit"/>
    <property type="evidence" value="ECO:0007669"/>
    <property type="project" value="TreeGrafter"/>
</dbReference>
<evidence type="ECO:0000256" key="3">
    <source>
        <dbReference type="ARBA" id="ARBA00023274"/>
    </source>
</evidence>
<dbReference type="InterPro" id="IPR000307">
    <property type="entry name" value="Ribosomal_bS16"/>
</dbReference>
<dbReference type="Proteomes" id="UP000825935">
    <property type="component" value="Chromosome 14"/>
</dbReference>
<dbReference type="Pfam" id="PF00886">
    <property type="entry name" value="Ribosomal_S16"/>
    <property type="match status" value="1"/>
</dbReference>
<dbReference type="OrthoDB" id="407221at2759"/>
<comment type="caution">
    <text evidence="5">The sequence shown here is derived from an EMBL/GenBank/DDBJ whole genome shotgun (WGS) entry which is preliminary data.</text>
</comment>
<dbReference type="OMA" id="MPNADNE"/>
<keyword evidence="3" id="KW-0687">Ribonucleoprotein</keyword>
<dbReference type="HAMAP" id="MF_00385">
    <property type="entry name" value="Ribosomal_bS16"/>
    <property type="match status" value="1"/>
</dbReference>
<evidence type="ECO:0000256" key="4">
    <source>
        <dbReference type="ARBA" id="ARBA00035371"/>
    </source>
</evidence>
<evidence type="ECO:0000256" key="2">
    <source>
        <dbReference type="ARBA" id="ARBA00022980"/>
    </source>
</evidence>
<dbReference type="Gene3D" id="3.30.1320.10">
    <property type="match status" value="1"/>
</dbReference>
<keyword evidence="2" id="KW-0689">Ribosomal protein</keyword>
<dbReference type="PANTHER" id="PTHR12919:SF39">
    <property type="entry name" value="SMALL RIBOSOMAL SUBUNIT PROTEIN BS16M_BS16C"/>
    <property type="match status" value="1"/>
</dbReference>
<sequence>MGVVRLRLARFGRKNAPFYRIHAADSRCPRDGKFLERIGYYDPRPGKDGHKRIALNFERAKYWLSVGAQPSDVVKRLFFVAGLLPKPPFPRMPKKGSFLNDHTGIGIAGLLEGKEENQGEESG</sequence>
<dbReference type="GO" id="GO:0005739">
    <property type="term" value="C:mitochondrion"/>
    <property type="evidence" value="ECO:0007669"/>
    <property type="project" value="GOC"/>
</dbReference>